<dbReference type="InterPro" id="IPR016167">
    <property type="entry name" value="FAD-bd_PCMH_sub1"/>
</dbReference>
<accession>A0A8K0DZE8</accession>
<name>A0A8K0DZE8_9ROSA</name>
<dbReference type="FunFam" id="3.30.43.10:FF:000002">
    <property type="entry name" value="D-2-hydroxyglutarate dehydrogenase, mitochondrial"/>
    <property type="match status" value="1"/>
</dbReference>
<evidence type="ECO:0000313" key="5">
    <source>
        <dbReference type="Proteomes" id="UP000796880"/>
    </source>
</evidence>
<dbReference type="GO" id="GO:0016491">
    <property type="term" value="F:oxidoreductase activity"/>
    <property type="evidence" value="ECO:0007669"/>
    <property type="project" value="UniProtKB-KW"/>
</dbReference>
<dbReference type="SUPFAM" id="SSF56176">
    <property type="entry name" value="FAD-binding/transporter-associated domain-like"/>
    <property type="match status" value="1"/>
</dbReference>
<dbReference type="GO" id="GO:0071949">
    <property type="term" value="F:FAD binding"/>
    <property type="evidence" value="ECO:0007669"/>
    <property type="project" value="InterPro"/>
</dbReference>
<feature type="domain" description="FAD-binding PCMH-type" evidence="3">
    <location>
        <begin position="116"/>
        <end position="183"/>
    </location>
</feature>
<dbReference type="GO" id="GO:0005739">
    <property type="term" value="C:mitochondrion"/>
    <property type="evidence" value="ECO:0007669"/>
    <property type="project" value="TreeGrafter"/>
</dbReference>
<dbReference type="EMBL" id="VOIH02000009">
    <property type="protein sequence ID" value="KAF3438023.1"/>
    <property type="molecule type" value="Genomic_DNA"/>
</dbReference>
<dbReference type="OrthoDB" id="5332616at2759"/>
<sequence length="183" mass="20420">MLMEKWRASRRFLRYSATMSLFDRILKPTSATSACNSAFDDRDTTLRTSMGTGIGSTVGLQHRCFGSAASKVQRNPLFSTLNSDDISYLKGVLGEKNVIQDEDRLMTANTDWMRKYRGSSKLLLQPRSTEEISQILKYCNSRCLAVVPQGGNTGLVGGSVPVFDVVVPLFQWIRVVTSVIIWI</sequence>
<dbReference type="InterPro" id="IPR006094">
    <property type="entry name" value="Oxid_FAD_bind_N"/>
</dbReference>
<evidence type="ECO:0000259" key="3">
    <source>
        <dbReference type="PROSITE" id="PS51387"/>
    </source>
</evidence>
<keyword evidence="2" id="KW-0560">Oxidoreductase</keyword>
<reference evidence="4" key="1">
    <citation type="submission" date="2020-03" db="EMBL/GenBank/DDBJ databases">
        <title>A high-quality chromosome-level genome assembly of a woody plant with both climbing and erect habits, Rhamnella rubrinervis.</title>
        <authorList>
            <person name="Lu Z."/>
            <person name="Yang Y."/>
            <person name="Zhu X."/>
            <person name="Sun Y."/>
        </authorList>
    </citation>
    <scope>NUCLEOTIDE SEQUENCE</scope>
    <source>
        <strain evidence="4">BYM</strain>
        <tissue evidence="4">Leaf</tissue>
    </source>
</reference>
<dbReference type="Proteomes" id="UP000796880">
    <property type="component" value="Unassembled WGS sequence"/>
</dbReference>
<dbReference type="AlphaFoldDB" id="A0A8K0DZE8"/>
<evidence type="ECO:0000256" key="2">
    <source>
        <dbReference type="ARBA" id="ARBA00023002"/>
    </source>
</evidence>
<keyword evidence="5" id="KW-1185">Reference proteome</keyword>
<dbReference type="PANTHER" id="PTHR43716:SF1">
    <property type="entry name" value="D-2-HYDROXYGLUTARATE DEHYDROGENASE, MITOCHONDRIAL"/>
    <property type="match status" value="1"/>
</dbReference>
<dbReference type="InterPro" id="IPR051264">
    <property type="entry name" value="FAD-oxidored/transferase_4"/>
</dbReference>
<comment type="cofactor">
    <cofactor evidence="1">
        <name>FAD</name>
        <dbReference type="ChEBI" id="CHEBI:57692"/>
    </cofactor>
</comment>
<proteinExistence type="predicted"/>
<comment type="caution">
    <text evidence="4">The sequence shown here is derived from an EMBL/GenBank/DDBJ whole genome shotgun (WGS) entry which is preliminary data.</text>
</comment>
<dbReference type="PANTHER" id="PTHR43716">
    <property type="entry name" value="D-2-HYDROXYGLUTARATE DEHYDROGENASE, MITOCHONDRIAL"/>
    <property type="match status" value="1"/>
</dbReference>
<gene>
    <name evidence="4" type="ORF">FNV43_RR20779</name>
</gene>
<dbReference type="InterPro" id="IPR016166">
    <property type="entry name" value="FAD-bd_PCMH"/>
</dbReference>
<evidence type="ECO:0000313" key="4">
    <source>
        <dbReference type="EMBL" id="KAF3438023.1"/>
    </source>
</evidence>
<dbReference type="PROSITE" id="PS51387">
    <property type="entry name" value="FAD_PCMH"/>
    <property type="match status" value="1"/>
</dbReference>
<protein>
    <recommendedName>
        <fullName evidence="3">FAD-binding PCMH-type domain-containing protein</fullName>
    </recommendedName>
</protein>
<evidence type="ECO:0000256" key="1">
    <source>
        <dbReference type="ARBA" id="ARBA00001974"/>
    </source>
</evidence>
<dbReference type="InterPro" id="IPR036318">
    <property type="entry name" value="FAD-bd_PCMH-like_sf"/>
</dbReference>
<dbReference type="Pfam" id="PF01565">
    <property type="entry name" value="FAD_binding_4"/>
    <property type="match status" value="1"/>
</dbReference>
<organism evidence="4 5">
    <name type="scientific">Rhamnella rubrinervis</name>
    <dbReference type="NCBI Taxonomy" id="2594499"/>
    <lineage>
        <taxon>Eukaryota</taxon>
        <taxon>Viridiplantae</taxon>
        <taxon>Streptophyta</taxon>
        <taxon>Embryophyta</taxon>
        <taxon>Tracheophyta</taxon>
        <taxon>Spermatophyta</taxon>
        <taxon>Magnoliopsida</taxon>
        <taxon>eudicotyledons</taxon>
        <taxon>Gunneridae</taxon>
        <taxon>Pentapetalae</taxon>
        <taxon>rosids</taxon>
        <taxon>fabids</taxon>
        <taxon>Rosales</taxon>
        <taxon>Rhamnaceae</taxon>
        <taxon>rhamnoid group</taxon>
        <taxon>Rhamneae</taxon>
        <taxon>Rhamnella</taxon>
    </lineage>
</organism>
<dbReference type="Gene3D" id="3.30.43.10">
    <property type="entry name" value="Uridine Diphospho-n-acetylenolpyruvylglucosamine Reductase, domain 2"/>
    <property type="match status" value="1"/>
</dbReference>